<dbReference type="PROSITE" id="PS51352">
    <property type="entry name" value="THIOREDOXIN_2"/>
    <property type="match status" value="1"/>
</dbReference>
<evidence type="ECO:0000313" key="3">
    <source>
        <dbReference type="Proteomes" id="UP000306584"/>
    </source>
</evidence>
<sequence length="192" mass="21255">MTHQSIDPASKAANMVAAVLTRSRFVATLPRSHIQTFMRTYTSTAPKKAAKNRLYNPVRYEDEFETLNLLSASSRVPLITLWSASWCPSCKVISPLLKELITEGVGEEQGGVSFAEIELDSPTLGGLALRYQVNSLPTLLAFDRQEAQLETKVHKVEDMKNRQFLINWIETEAKRHGEGGAGGSSLFGLFGR</sequence>
<dbReference type="InterPro" id="IPR036249">
    <property type="entry name" value="Thioredoxin-like_sf"/>
</dbReference>
<reference evidence="2 3" key="1">
    <citation type="submission" date="2018-10" db="EMBL/GenBank/DDBJ databases">
        <title>Fifty Aureobasidium pullulans genomes reveal a recombining polyextremotolerant generalist.</title>
        <authorList>
            <person name="Gostincar C."/>
            <person name="Turk M."/>
            <person name="Zajc J."/>
            <person name="Gunde-Cimerman N."/>
        </authorList>
    </citation>
    <scope>NUCLEOTIDE SEQUENCE [LARGE SCALE GENOMIC DNA]</scope>
    <source>
        <strain evidence="2 3">EXF-6604</strain>
    </source>
</reference>
<gene>
    <name evidence="2" type="ORF">D6D01_01698</name>
</gene>
<dbReference type="InterPro" id="IPR013766">
    <property type="entry name" value="Thioredoxin_domain"/>
</dbReference>
<proteinExistence type="predicted"/>
<dbReference type="EMBL" id="QZBD01000032">
    <property type="protein sequence ID" value="THY35022.1"/>
    <property type="molecule type" value="Genomic_DNA"/>
</dbReference>
<organism evidence="2 3">
    <name type="scientific">Aureobasidium pullulans</name>
    <name type="common">Black yeast</name>
    <name type="synonym">Pullularia pullulans</name>
    <dbReference type="NCBI Taxonomy" id="5580"/>
    <lineage>
        <taxon>Eukaryota</taxon>
        <taxon>Fungi</taxon>
        <taxon>Dikarya</taxon>
        <taxon>Ascomycota</taxon>
        <taxon>Pezizomycotina</taxon>
        <taxon>Dothideomycetes</taxon>
        <taxon>Dothideomycetidae</taxon>
        <taxon>Dothideales</taxon>
        <taxon>Saccotheciaceae</taxon>
        <taxon>Aureobasidium</taxon>
    </lineage>
</organism>
<name>A0A4S9LZK0_AURPU</name>
<dbReference type="Pfam" id="PF00085">
    <property type="entry name" value="Thioredoxin"/>
    <property type="match status" value="1"/>
</dbReference>
<feature type="domain" description="Thioredoxin" evidence="1">
    <location>
        <begin position="39"/>
        <end position="174"/>
    </location>
</feature>
<comment type="caution">
    <text evidence="2">The sequence shown here is derived from an EMBL/GenBank/DDBJ whole genome shotgun (WGS) entry which is preliminary data.</text>
</comment>
<dbReference type="Gene3D" id="3.40.30.10">
    <property type="entry name" value="Glutaredoxin"/>
    <property type="match status" value="1"/>
</dbReference>
<accession>A0A4S9LZK0</accession>
<dbReference type="SUPFAM" id="SSF52833">
    <property type="entry name" value="Thioredoxin-like"/>
    <property type="match status" value="1"/>
</dbReference>
<dbReference type="Proteomes" id="UP000306584">
    <property type="component" value="Unassembled WGS sequence"/>
</dbReference>
<evidence type="ECO:0000259" key="1">
    <source>
        <dbReference type="PROSITE" id="PS51352"/>
    </source>
</evidence>
<dbReference type="CDD" id="cd02947">
    <property type="entry name" value="TRX_family"/>
    <property type="match status" value="1"/>
</dbReference>
<evidence type="ECO:0000313" key="2">
    <source>
        <dbReference type="EMBL" id="THY35022.1"/>
    </source>
</evidence>
<protein>
    <recommendedName>
        <fullName evidence="1">Thioredoxin domain-containing protein</fullName>
    </recommendedName>
</protein>
<dbReference type="AlphaFoldDB" id="A0A4S9LZK0"/>